<reference evidence="1" key="1">
    <citation type="submission" date="2022-10" db="EMBL/GenBank/DDBJ databases">
        <title>Complete Genome of Trichothecium roseum strain YXFP-22015, a Plant Pathogen Isolated from Citrus.</title>
        <authorList>
            <person name="Wang Y."/>
            <person name="Zhu L."/>
        </authorList>
    </citation>
    <scope>NUCLEOTIDE SEQUENCE</scope>
    <source>
        <strain evidence="1">YXFP-22015</strain>
    </source>
</reference>
<dbReference type="Proteomes" id="UP001163324">
    <property type="component" value="Chromosome 5"/>
</dbReference>
<accession>A0ACC0UYL2</accession>
<evidence type="ECO:0000313" key="2">
    <source>
        <dbReference type="Proteomes" id="UP001163324"/>
    </source>
</evidence>
<evidence type="ECO:0000313" key="1">
    <source>
        <dbReference type="EMBL" id="KAI9899242.1"/>
    </source>
</evidence>
<gene>
    <name evidence="1" type="ORF">N3K66_005703</name>
</gene>
<comment type="caution">
    <text evidence="1">The sequence shown here is derived from an EMBL/GenBank/DDBJ whole genome shotgun (WGS) entry which is preliminary data.</text>
</comment>
<dbReference type="EMBL" id="CM047944">
    <property type="protein sequence ID" value="KAI9899242.1"/>
    <property type="molecule type" value="Genomic_DNA"/>
</dbReference>
<sequence>MSSSVKTTKKSAFSCEPCRRRKVKCGGEQPICNRCASRKDECIYKLNPTLSYTQRLEQRIKELEDQVAHYQKSPPSTHPSSSHSSPPSFGSHDAHASGIRHSSDDSGVVRRFRGLKMDDHGNTTYHGATSFFHLPSDRIAGSNSFLPLTDNNVQRRERLVHNAYQQRVLENMSEIPEPFHHLLNVHWCWIQPLFNFVYRPAFTRDMQTIGPYYSHTLLNALLSHSVRWSKRDPPVSQILDDFYEGGAVFSKHARNLVFEEINKGNSTVPTIQTLLILSAQECGFGNTVQAWSYSGLAFRLIDHLGICVDGERYIDSVPLSDEDVEIRHRLFWSCYFWDKVISLYLGRSPSIQHSTISPPQVMFDDSAENEFWIPFGVSQGPGWQYPPQRAHSASCFMSMCSLSVIFNEILIHMYDPLFQNTEEEVRECLQTQEVALQQWWDQLPPYLRLEGSALPEFAPPSHIVTMNCFYYTFKILLHRPMLTRRVKLEDEEPTMTHIHLTTCVSSATAIIAIFDLYCRTFTINYCVLSLSYSVYIAATIFLLQVQASPDDQQAVRRLEFCIQALDKCRFISPIIGGALNLITKELTTMGIQFQPASGGPQPPSGGPSTTSQIPLYGVPDPYQNHPMQPILDDPGLLFNSHIDVNNNGAAFEPTMIQTMSNLQPLSAWVGTLPPLEQQ</sequence>
<organism evidence="1 2">
    <name type="scientific">Trichothecium roseum</name>
    <dbReference type="NCBI Taxonomy" id="47278"/>
    <lineage>
        <taxon>Eukaryota</taxon>
        <taxon>Fungi</taxon>
        <taxon>Dikarya</taxon>
        <taxon>Ascomycota</taxon>
        <taxon>Pezizomycotina</taxon>
        <taxon>Sordariomycetes</taxon>
        <taxon>Hypocreomycetidae</taxon>
        <taxon>Hypocreales</taxon>
        <taxon>Hypocreales incertae sedis</taxon>
        <taxon>Trichothecium</taxon>
    </lineage>
</organism>
<proteinExistence type="predicted"/>
<keyword evidence="2" id="KW-1185">Reference proteome</keyword>
<name>A0ACC0UYL2_9HYPO</name>
<protein>
    <submittedName>
        <fullName evidence="1">Uncharacterized protein</fullName>
    </submittedName>
</protein>